<evidence type="ECO:0000313" key="4">
    <source>
        <dbReference type="Proteomes" id="UP000663908"/>
    </source>
</evidence>
<dbReference type="RefSeq" id="WP_208035886.1">
    <property type="nucleotide sequence ID" value="NZ_CP071839.1"/>
</dbReference>
<feature type="region of interest" description="Disordered" evidence="2">
    <location>
        <begin position="405"/>
        <end position="429"/>
    </location>
</feature>
<protein>
    <submittedName>
        <fullName evidence="3">N-acetylglucosamine repressor</fullName>
    </submittedName>
</protein>
<dbReference type="InterPro" id="IPR036390">
    <property type="entry name" value="WH_DNA-bd_sf"/>
</dbReference>
<dbReference type="Pfam" id="PF00480">
    <property type="entry name" value="ROK"/>
    <property type="match status" value="1"/>
</dbReference>
<feature type="compositionally biased region" description="Basic and acidic residues" evidence="2">
    <location>
        <begin position="405"/>
        <end position="416"/>
    </location>
</feature>
<comment type="similarity">
    <text evidence="1">Belongs to the ROK (NagC/XylR) family.</text>
</comment>
<dbReference type="PANTHER" id="PTHR18964:SF149">
    <property type="entry name" value="BIFUNCTIONAL UDP-N-ACETYLGLUCOSAMINE 2-EPIMERASE_N-ACETYLMANNOSAMINE KINASE"/>
    <property type="match status" value="1"/>
</dbReference>
<reference evidence="3 4" key="1">
    <citation type="submission" date="2021-03" db="EMBL/GenBank/DDBJ databases">
        <title>Complete genome sequence of Streptomyces cyanogenus S136, producer of anticancer angucycline landomycin A.</title>
        <authorList>
            <person name="Hrab P."/>
            <person name="Ruckert C."/>
            <person name="Busche T."/>
            <person name="Ostash I."/>
            <person name="Kalinowski J."/>
            <person name="Fedorenko V."/>
            <person name="Yushchuk O."/>
            <person name="Ostash B."/>
        </authorList>
    </citation>
    <scope>NUCLEOTIDE SEQUENCE [LARGE SCALE GENOMIC DNA]</scope>
    <source>
        <strain evidence="3 4">S136</strain>
    </source>
</reference>
<organism evidence="3 4">
    <name type="scientific">Streptomyces cyanogenus</name>
    <dbReference type="NCBI Taxonomy" id="80860"/>
    <lineage>
        <taxon>Bacteria</taxon>
        <taxon>Bacillati</taxon>
        <taxon>Actinomycetota</taxon>
        <taxon>Actinomycetes</taxon>
        <taxon>Kitasatosporales</taxon>
        <taxon>Streptomycetaceae</taxon>
        <taxon>Streptomyces</taxon>
    </lineage>
</organism>
<gene>
    <name evidence="3" type="primary">nagC12</name>
    <name evidence="3" type="ORF">S1361_35075</name>
</gene>
<accession>A0ABX7U1G8</accession>
<dbReference type="Gene3D" id="1.10.10.10">
    <property type="entry name" value="Winged helix-like DNA-binding domain superfamily/Winged helix DNA-binding domain"/>
    <property type="match status" value="1"/>
</dbReference>
<dbReference type="Gene3D" id="3.30.420.40">
    <property type="match status" value="2"/>
</dbReference>
<dbReference type="SUPFAM" id="SSF46785">
    <property type="entry name" value="Winged helix' DNA-binding domain"/>
    <property type="match status" value="1"/>
</dbReference>
<sequence>MAGRNGRTVRDLRRGNRTAVLQRLYFDGPLSRFELGPATGLSSGSVSNVVADLIADGLVEEAGSVDSDGGRPRTLLRVAPHSGQMIGVDVGETRVRVELFDLALTELARAERPLAPQGYDVEVIAGHIRDGVAEVLAAEQAAPDRLLGVGVGVPGIVEHTADRGAVVHGQTIGWDAVPLERLLRSASGLPDGVPYFIDNGAKTLGQAEMWFGAGRGARNAVVVLFGSGVGACLVTPEVENGRAVEWGHLTVRVRGRRCRCGAPGCLEAYAGAESLLARWREEGGRPPEDTDEETALTAMLAAAYPAGDTAPDPVALAVLEETAEYVGAGLSDLINLFQPERILIGGWAGLQLGARFLPAVRRHAATYALRHPADKMTIELGRLGPDAVTVGAAILPLAEFFADGGRRPERTPEERLPAWSTALKDRAPH</sequence>
<dbReference type="SUPFAM" id="SSF53067">
    <property type="entry name" value="Actin-like ATPase domain"/>
    <property type="match status" value="1"/>
</dbReference>
<dbReference type="PANTHER" id="PTHR18964">
    <property type="entry name" value="ROK (REPRESSOR, ORF, KINASE) FAMILY"/>
    <property type="match status" value="1"/>
</dbReference>
<keyword evidence="4" id="KW-1185">Reference proteome</keyword>
<dbReference type="EMBL" id="CP071839">
    <property type="protein sequence ID" value="QTE02607.1"/>
    <property type="molecule type" value="Genomic_DNA"/>
</dbReference>
<evidence type="ECO:0000256" key="1">
    <source>
        <dbReference type="ARBA" id="ARBA00006479"/>
    </source>
</evidence>
<name>A0ABX7U1G8_STRCY</name>
<proteinExistence type="inferred from homology"/>
<dbReference type="InterPro" id="IPR036388">
    <property type="entry name" value="WH-like_DNA-bd_sf"/>
</dbReference>
<evidence type="ECO:0000313" key="3">
    <source>
        <dbReference type="EMBL" id="QTE02607.1"/>
    </source>
</evidence>
<dbReference type="InterPro" id="IPR043129">
    <property type="entry name" value="ATPase_NBD"/>
</dbReference>
<dbReference type="Proteomes" id="UP000663908">
    <property type="component" value="Chromosome"/>
</dbReference>
<evidence type="ECO:0000256" key="2">
    <source>
        <dbReference type="SAM" id="MobiDB-lite"/>
    </source>
</evidence>
<dbReference type="InterPro" id="IPR000600">
    <property type="entry name" value="ROK"/>
</dbReference>